<dbReference type="RefSeq" id="WP_185132319.1">
    <property type="nucleotide sequence ID" value="NZ_JACJVO010000035.1"/>
</dbReference>
<dbReference type="InterPro" id="IPR004995">
    <property type="entry name" value="Spore_Ger"/>
</dbReference>
<protein>
    <submittedName>
        <fullName evidence="5">Spore germination protein</fullName>
    </submittedName>
</protein>
<keyword evidence="2 4" id="KW-0472">Membrane</keyword>
<keyword evidence="4" id="KW-0812">Transmembrane</keyword>
<feature type="transmembrane region" description="Helical" evidence="4">
    <location>
        <begin position="408"/>
        <end position="426"/>
    </location>
</feature>
<dbReference type="PANTHER" id="PTHR22550">
    <property type="entry name" value="SPORE GERMINATION PROTEIN"/>
    <property type="match status" value="1"/>
</dbReference>
<accession>A0A7X0SVI8</accession>
<dbReference type="GO" id="GO:0009847">
    <property type="term" value="P:spore germination"/>
    <property type="evidence" value="ECO:0007669"/>
    <property type="project" value="InterPro"/>
</dbReference>
<dbReference type="Proteomes" id="UP000564644">
    <property type="component" value="Unassembled WGS sequence"/>
</dbReference>
<dbReference type="PIRSF" id="PIRSF005690">
    <property type="entry name" value="GerBA"/>
    <property type="match status" value="1"/>
</dbReference>
<gene>
    <name evidence="5" type="ORF">H7C18_27395</name>
</gene>
<evidence type="ECO:0000256" key="1">
    <source>
        <dbReference type="ARBA" id="ARBA00005278"/>
    </source>
</evidence>
<feature type="transmembrane region" description="Helical" evidence="4">
    <location>
        <begin position="438"/>
        <end position="466"/>
    </location>
</feature>
<dbReference type="EMBL" id="JACJVO010000035">
    <property type="protein sequence ID" value="MBB6734658.1"/>
    <property type="molecule type" value="Genomic_DNA"/>
</dbReference>
<dbReference type="AlphaFoldDB" id="A0A7X0SVI8"/>
<dbReference type="PANTHER" id="PTHR22550:SF5">
    <property type="entry name" value="LEUCINE ZIPPER PROTEIN 4"/>
    <property type="match status" value="1"/>
</dbReference>
<comment type="similarity">
    <text evidence="1">Belongs to the GerABKA family.</text>
</comment>
<evidence type="ECO:0000256" key="4">
    <source>
        <dbReference type="SAM" id="Phobius"/>
    </source>
</evidence>
<keyword evidence="4" id="KW-1133">Transmembrane helix</keyword>
<sequence>MNRRGKSNASNDNRPPVQETDAFDLEPSQPISFDLDENERTFQDLFRHCSDIVFRDLEVQGRTKLLIMFTDGMVNSDILQSAVLKPLLYEGLPQGLGMIDSIAEMCGRELMSILQVKKSSDVFEIADLILRGHTAFLADGENEALLADVSSFETRSIEESTNEATLRGARESFTELLRTNTTLLRRIIVTPKLKLEAYRVGKLTNTEVVVAYIEGSVAEPVLKEVRDRVRRIRLEGVLESGYIEEAIEDTNYSPFPQMMSSERPDAVAAGLLEGKVAILTNGTPNALIVPMTFWDGLQAPDDYFERFMYVTLNRWIRYAFAIFSVLFPSIYIALTSFHPEMVPPKLMLSISALREKSPFPTVIEVFIMEFMFEGLREAGIRLPKQIGPLVSIVGALVIGQAAVQAGIISAPIVIVVSAAGISSFVIPRYRFGIPLRMLRFPLLILTGMFGLFGIALGLITILVHLIHLKPFGTAYLSPVTPIMFGRIKKVFVRFPHKRAMKANPIREGDSP</sequence>
<proteinExistence type="inferred from homology"/>
<evidence type="ECO:0000256" key="2">
    <source>
        <dbReference type="ARBA" id="ARBA00023136"/>
    </source>
</evidence>
<evidence type="ECO:0000313" key="5">
    <source>
        <dbReference type="EMBL" id="MBB6734658.1"/>
    </source>
</evidence>
<evidence type="ECO:0000256" key="3">
    <source>
        <dbReference type="SAM" id="MobiDB-lite"/>
    </source>
</evidence>
<organism evidence="5 6">
    <name type="scientific">Cohnella zeiphila</name>
    <dbReference type="NCBI Taxonomy" id="2761120"/>
    <lineage>
        <taxon>Bacteria</taxon>
        <taxon>Bacillati</taxon>
        <taxon>Bacillota</taxon>
        <taxon>Bacilli</taxon>
        <taxon>Bacillales</taxon>
        <taxon>Paenibacillaceae</taxon>
        <taxon>Cohnella</taxon>
    </lineage>
</organism>
<keyword evidence="6" id="KW-1185">Reference proteome</keyword>
<comment type="caution">
    <text evidence="5">The sequence shown here is derived from an EMBL/GenBank/DDBJ whole genome shotgun (WGS) entry which is preliminary data.</text>
</comment>
<feature type="region of interest" description="Disordered" evidence="3">
    <location>
        <begin position="1"/>
        <end position="23"/>
    </location>
</feature>
<feature type="transmembrane region" description="Helical" evidence="4">
    <location>
        <begin position="315"/>
        <end position="337"/>
    </location>
</feature>
<dbReference type="InterPro" id="IPR050768">
    <property type="entry name" value="UPF0353/GerABKA_families"/>
</dbReference>
<dbReference type="Pfam" id="PF03323">
    <property type="entry name" value="GerA"/>
    <property type="match status" value="1"/>
</dbReference>
<dbReference type="GO" id="GO:0016020">
    <property type="term" value="C:membrane"/>
    <property type="evidence" value="ECO:0007669"/>
    <property type="project" value="InterPro"/>
</dbReference>
<reference evidence="5 6" key="1">
    <citation type="submission" date="2020-08" db="EMBL/GenBank/DDBJ databases">
        <title>Cohnella phylogeny.</title>
        <authorList>
            <person name="Dunlap C."/>
        </authorList>
    </citation>
    <scope>NUCLEOTIDE SEQUENCE [LARGE SCALE GENOMIC DNA]</scope>
    <source>
        <strain evidence="5 6">CBP 2801</strain>
    </source>
</reference>
<evidence type="ECO:0000313" key="6">
    <source>
        <dbReference type="Proteomes" id="UP000564644"/>
    </source>
</evidence>
<name>A0A7X0SVI8_9BACL</name>